<keyword evidence="3" id="KW-0677">Repeat</keyword>
<dbReference type="InterPro" id="IPR026444">
    <property type="entry name" value="Secre_tail"/>
</dbReference>
<dbReference type="GO" id="GO:0005509">
    <property type="term" value="F:calcium ion binding"/>
    <property type="evidence" value="ECO:0007669"/>
    <property type="project" value="InterPro"/>
</dbReference>
<keyword evidence="8" id="KW-1185">Reference proteome</keyword>
<dbReference type="PROSITE" id="PS50093">
    <property type="entry name" value="PKD"/>
    <property type="match status" value="1"/>
</dbReference>
<dbReference type="SMART" id="SM00635">
    <property type="entry name" value="BID_2"/>
    <property type="match status" value="1"/>
</dbReference>
<accession>A0A1K2IK03</accession>
<organism evidence="7 8">
    <name type="scientific">Flaviramulus basaltis</name>
    <dbReference type="NCBI Taxonomy" id="369401"/>
    <lineage>
        <taxon>Bacteria</taxon>
        <taxon>Pseudomonadati</taxon>
        <taxon>Bacteroidota</taxon>
        <taxon>Flavobacteriia</taxon>
        <taxon>Flavobacteriales</taxon>
        <taxon>Flavobacteriaceae</taxon>
        <taxon>Flaviramulus</taxon>
    </lineage>
</organism>
<dbReference type="SUPFAM" id="SSF50952">
    <property type="entry name" value="Soluble quinoprotein glucose dehydrogenase"/>
    <property type="match status" value="1"/>
</dbReference>
<reference evidence="7 8" key="1">
    <citation type="submission" date="2016-10" db="EMBL/GenBank/DDBJ databases">
        <authorList>
            <person name="de Groot N.N."/>
        </authorList>
    </citation>
    <scope>NUCLEOTIDE SEQUENCE [LARGE SCALE GENOMIC DNA]</scope>
    <source>
        <strain evidence="7 8">DSM 18180</strain>
    </source>
</reference>
<dbReference type="SUPFAM" id="SSF49785">
    <property type="entry name" value="Galactose-binding domain-like"/>
    <property type="match status" value="1"/>
</dbReference>
<gene>
    <name evidence="7" type="ORF">SAMN05428642_102920</name>
</gene>
<sequence length="3350" mass="356295">MKYLHHKRSFKLFIYLFFIFYTALNYAQTFISSNLNFNGVGSINQATSLMYGPDGRLYVAEYKGLIKIFTIERIEDETGKGKYVVTAMETLTSIQNIQNHNDDGSIDSSTFRETVGLTVTGTALNPVIYVTSSDYRIGGPGPEGDKGLDTNSGVITRLTKNGNSWDAVDIIRGLPRSEENHATNGLEFVNIQGTDYLIVCSGGITNGGSPSSSFNYTTEYALSAALLSINLNLLASIPIEIKNGRKVIYDIPTLDDPTRDNIDNIYDPNDEYYTGIDVNDPFGGNDGLNQAKIVTDGPVQIFSPGYRNSYDLVVTESGAVYATDNGANEGWGGLPKNQGLFDINGESLANNDYDSAEPGSSSLDPQGEKINNIDHLHLITNDIQNYSFGSFYGGHPNPTRANPQGAGLFTAPSTVGTAGAVFRTKTYNPNYNPEIDPPGLNYDLTSNASIALPADWPPVPLDQANPVEGDWRAPGIDDNAIITWPTNTNGIDEYTASNFGGSMKGNLLAGSNLGLLRRLEFNPEDGYTLTEDFSAGLSGNLLGVSCNSDSDIFPGTIWIGNFNQIITVLEPNDFINCILPDEFDYDANADNDHDGYSNQDEIDNETDLCNGASQPADFDKSSGGILTSDLNDTDDDADGILDVDDPFQLGNPNKDGSDAFILPVVNELFSDNPLLGGYLGLGMTGMMNNGVDANGNWLNWLDRRDDLNDPNPNDVLGGALGVLNMQMTSGTALAEPNNQEKAFQYGVQVDQNTGLFTVSGSIFDFSGSKQLYGTDTASKAPNSELGIFIGDGTQSNYIKFVATPQGLQVLQEINDVPQAPLNLLLDVNNRPNSSILFSFVINPGNGEINLEYSFDNGSAQSFATIIAQGSILTAIQQSTLDLAVGLIGTSNEDGVEVDGKWEVLNVTKAALNPISVNPLMDQSNLESNILNGSLGVEATGGDGSLSYTATNLPPGISINNLTGVFSGTISSNAANNSPYDVTIYVDDSDGDTGDVVAINFTWIITNANSQSTVRINAGGGVLVATDTGVDWEANASSGAITGSGYAVNTGNIYSHGTINITRDPSIPDYIDNQTFNTLFTTERSDWQSALPELEFTFPLDNADYLVNLYMGNMYDGSENIGERIFDIAIEGSPVQSNLDLVAQFGHRVGGMLSFPVTLTDGVLNIEFLHGSIENPLINAIEIRTLVPENVILVNAIDEQTNNINDILDGSLVVIASGGDGNLSYTASGLPPGVSIESTNGQIGGTISSSADTDTPYNVTITIDDEDSFSNDAITLNFIWTVINPNNINPISVDSIANQSNIAGDILDGSLVVSAIGGDGELIYTAAGLPPGLTIDPIEGFISGTITSNADTNSPYNVTFTIDDEDSFSDDAVALRFTWTVINPNNINTITINNPITDQSNIAGDILDGSLVASATGGDGDLSYTATELPPGLSINPITGAISGTVISGSGLSSTYNVIITVDDSDVYSGDVVLLDFTWVITNDIPTNSQSTVRINTGGGVLVATDTGVDWEANASSGAITGSGYAVNTGTIYDHNLTNITRHSSIPDYIDNQTFNTLFTTERSDLQSAPELEFTFPLDNADYLVNLYMGNMYDGSENIGERIFDIAIEGSPVQSNLDLVAQFGHRVGGMLSFPVTLTDGVLNIEFLHGSIENPLINAIEIRTLVPENVILVNAIDEQTNNINDILDGSLVVIASGGDGNLSYTASGLPLGVSIESTNGQIGGTISSSADTDTPYNVTITIDDEDSFSNDAITLNFIWTVINPNNINPISVDSIANQSNIAGDILDGSLVVSATGGDGELIYTAAGLPPGLTIDPIEGFISGTIISGSGLSNTYNVIITVDDSDAYSDDIVSLSFTWNVININNAVWNDKNENENYTARHECSFVQAGDKFYLMGGRENAQTLDVYDYESDSWTALVDSAPVEFNHYQATEYQGLIWVIGAFKTNTFPIEAPADFIWSFNPATKKWIQGPAIPDGRKRGSAGLVIYKDKFYVLAGNTIGHNGGYVNWFDMFDPATGTWTVLDSAIGDPAPKARDHFHAMVIGDKLYAAGGRLSGNAGGYFKPLIPEVDVYDFTSGTWSTLSENIPTPRAAPAVANFNGKLIVIGGEVEEEYVYGYLTSNALKITEEYDPITGTWNRLPDMNFNRHGTQAIVSGNGVYVIAGSPNKGGGNQKKLEYYGVDSPVGNPSVNSIISAPSEVPVTTDGNSFGLDVTGGNIGIPIRSMNITGIKASDFQISLGLIEIGLIKANSTHNISVLYTGTTDNASADLVINYGYNSVLTITLKSDIGSTPVTGLNLTPSDVDIEVGATLQLLATVVPSNADDTSIIWSSSDNTIASVDDNGLITALNQGQTTITAETVEGNFIDTSSIQVLENNPPNITNPLTQNNIEGDVVSLQIVATDESNNLSYSATGLPPLLEIDPNTGLITGTVLSGNNIGPFIEENGLVIIEAESGNLVPTWSETNAGGANGIIAGSDDLYNQSGGTIPYQIVISNPGVYRFNWRNLYSGSSSTDENDTWLKFGNHSGIWFFGSKGNTTETLISTLQGSQTNIVFPKGSQRISAQTTPEGPGSNGFFKVYRSGGASEVYDWQARVDDGSFHDVYVWFENPGTYTMEISERSKGHAIDKIALYKVDGLSYSNNQLTAATESQRGFVAGALEGSPYNVEVTVMDDTVAQASSSVQFDWNINGNSPPIAVATVSSLVGDAPLQVGFTSSNSTDDIEIITYNWDFGDGTTNSSEINPYHTYTNPGIYNAILTVTDSGNLQDSETITITVNGTLQSGVISLTLVDADLDVDLFNLENNHQINIAITQGKLLNFRANTNPAMVGSVKLNLSGPVNESRTENGAPYALFGDNGGGNYLGNQLPLGNYTISATAYSGSGLTGNILGSLTIPFSITDLVITYYTINSSAGTGGSISPNGLTSIGQGTNQLYNIVANAGFAISDVLVDGNSQGTLSNFTFSDVTDNHTISASFTPIPTFDIVSSASTGGSISPDGITSIEEGSNQLYNIVANTGYVILDVIVDDEPQGALSTFTFYDVTNNHTISASFTEVSTYEIVSSAGTGGDISPLGATLVSEGASQSYNIVADAGFTISDVLVDGNSQGTLNTFTFSDVNETHTISASFEEQDGIITFTLIDAISDTDLYGLVDGTQIANNSSALYNIRAYTNLPVGSIGFSLTGPVKKNQTESVAPYALFGDNGNGDYYGNKLPLGNYSLSATAYSGSGLAGNILETSTIQFSVIVPANLAKNTVLNKGNLQNNETLSTDNLSPEDFDIILFPNPASTNIYIRISDSNLVLSHIDMYDISGRLVKKYNASQLKSDKGQYKLDVSGFNDGFYFINLKFNNTTILIYKLIIKK</sequence>
<evidence type="ECO:0000256" key="3">
    <source>
        <dbReference type="ARBA" id="ARBA00022737"/>
    </source>
</evidence>
<feature type="transmembrane region" description="Helical" evidence="5">
    <location>
        <begin position="12"/>
        <end position="31"/>
    </location>
</feature>
<dbReference type="InterPro" id="IPR011042">
    <property type="entry name" value="6-blade_b-propeller_TolB-like"/>
</dbReference>
<keyword evidence="5" id="KW-1133">Transmembrane helix</keyword>
<keyword evidence="2" id="KW-0732">Signal</keyword>
<protein>
    <submittedName>
        <fullName evidence="7">Uncharacterized conserved protein YjdB, contains Ig-like domain</fullName>
    </submittedName>
</protein>
<dbReference type="SMART" id="SM00089">
    <property type="entry name" value="PKD"/>
    <property type="match status" value="1"/>
</dbReference>
<dbReference type="Gene3D" id="2.60.40.10">
    <property type="entry name" value="Immunoglobulins"/>
    <property type="match status" value="8"/>
</dbReference>
<dbReference type="InterPro" id="IPR015919">
    <property type="entry name" value="Cadherin-like_sf"/>
</dbReference>
<dbReference type="SUPFAM" id="SSF49299">
    <property type="entry name" value="PKD domain"/>
    <property type="match status" value="1"/>
</dbReference>
<dbReference type="Pfam" id="PF11721">
    <property type="entry name" value="Malectin"/>
    <property type="match status" value="2"/>
</dbReference>
<evidence type="ECO:0000256" key="1">
    <source>
        <dbReference type="ARBA" id="ARBA00022441"/>
    </source>
</evidence>
<dbReference type="Proteomes" id="UP000182544">
    <property type="component" value="Unassembled WGS sequence"/>
</dbReference>
<dbReference type="InterPro" id="IPR003343">
    <property type="entry name" value="Big_2"/>
</dbReference>
<keyword evidence="5" id="KW-0812">Transmembrane</keyword>
<dbReference type="InterPro" id="IPR021720">
    <property type="entry name" value="Malectin_dom"/>
</dbReference>
<dbReference type="SUPFAM" id="SSF49313">
    <property type="entry name" value="Cadherin-like"/>
    <property type="match status" value="3"/>
</dbReference>
<dbReference type="GO" id="GO:0016020">
    <property type="term" value="C:membrane"/>
    <property type="evidence" value="ECO:0007669"/>
    <property type="project" value="InterPro"/>
</dbReference>
<evidence type="ECO:0000259" key="6">
    <source>
        <dbReference type="PROSITE" id="PS50093"/>
    </source>
</evidence>
<dbReference type="Gene3D" id="2.120.10.80">
    <property type="entry name" value="Kelch-type beta propeller"/>
    <property type="match status" value="2"/>
</dbReference>
<evidence type="ECO:0000313" key="8">
    <source>
        <dbReference type="Proteomes" id="UP000182544"/>
    </source>
</evidence>
<dbReference type="InterPro" id="IPR000601">
    <property type="entry name" value="PKD_dom"/>
</dbReference>
<dbReference type="SMART" id="SM00612">
    <property type="entry name" value="Kelch"/>
    <property type="match status" value="2"/>
</dbReference>
<dbReference type="OrthoDB" id="996574at2"/>
<dbReference type="PANTHER" id="PTHR46344:SF27">
    <property type="entry name" value="KELCH REPEAT SUPERFAMILY PROTEIN"/>
    <property type="match status" value="1"/>
</dbReference>
<dbReference type="SUPFAM" id="SSF117281">
    <property type="entry name" value="Kelch motif"/>
    <property type="match status" value="1"/>
</dbReference>
<evidence type="ECO:0000313" key="7">
    <source>
        <dbReference type="EMBL" id="SFZ92719.1"/>
    </source>
</evidence>
<dbReference type="NCBIfam" id="TIGR04183">
    <property type="entry name" value="Por_Secre_tail"/>
    <property type="match status" value="1"/>
</dbReference>
<dbReference type="Pfam" id="PF18962">
    <property type="entry name" value="Por_Secre_tail"/>
    <property type="match status" value="1"/>
</dbReference>
<dbReference type="InterPro" id="IPR035986">
    <property type="entry name" value="PKD_dom_sf"/>
</dbReference>
<keyword evidence="5" id="KW-0472">Membrane</keyword>
<dbReference type="Gene3D" id="2.60.40.1080">
    <property type="match status" value="1"/>
</dbReference>
<dbReference type="RefSeq" id="WP_072402118.1">
    <property type="nucleotide sequence ID" value="NZ_FPKV01000002.1"/>
</dbReference>
<dbReference type="Pfam" id="PF05345">
    <property type="entry name" value="He_PIG"/>
    <property type="match status" value="7"/>
</dbReference>
<dbReference type="InterPro" id="IPR008964">
    <property type="entry name" value="Invasin/intimin_cell_adhesion"/>
</dbReference>
<proteinExistence type="predicted"/>
<keyword evidence="1" id="KW-0880">Kelch repeat</keyword>
<dbReference type="Pfam" id="PF24681">
    <property type="entry name" value="Kelch_KLHDC2_KLHL20_DRC7"/>
    <property type="match status" value="1"/>
</dbReference>
<dbReference type="InterPro" id="IPR006652">
    <property type="entry name" value="Kelch_1"/>
</dbReference>
<dbReference type="EMBL" id="FPKV01000002">
    <property type="protein sequence ID" value="SFZ92719.1"/>
    <property type="molecule type" value="Genomic_DNA"/>
</dbReference>
<evidence type="ECO:0000256" key="4">
    <source>
        <dbReference type="SAM" id="MobiDB-lite"/>
    </source>
</evidence>
<dbReference type="Pfam" id="PF02368">
    <property type="entry name" value="Big_2"/>
    <property type="match status" value="1"/>
</dbReference>
<dbReference type="InterPro" id="IPR015915">
    <property type="entry name" value="Kelch-typ_b-propeller"/>
</dbReference>
<dbReference type="InterPro" id="IPR008979">
    <property type="entry name" value="Galactose-bd-like_sf"/>
</dbReference>
<name>A0A1K2IK03_9FLAO</name>
<feature type="domain" description="PKD" evidence="6">
    <location>
        <begin position="2688"/>
        <end position="2769"/>
    </location>
</feature>
<dbReference type="CDD" id="cd00146">
    <property type="entry name" value="PKD"/>
    <property type="match status" value="1"/>
</dbReference>
<dbReference type="InterPro" id="IPR013783">
    <property type="entry name" value="Ig-like_fold"/>
</dbReference>
<dbReference type="InterPro" id="IPR022409">
    <property type="entry name" value="PKD/Chitinase_dom"/>
</dbReference>
<dbReference type="Gene3D" id="2.120.10.30">
    <property type="entry name" value="TolB, C-terminal domain"/>
    <property type="match status" value="1"/>
</dbReference>
<dbReference type="STRING" id="369401.SAMN05428642_102920"/>
<dbReference type="Pfam" id="PF18911">
    <property type="entry name" value="PKD_4"/>
    <property type="match status" value="1"/>
</dbReference>
<dbReference type="InterPro" id="IPR011041">
    <property type="entry name" value="Quinoprot_gluc/sorb_DH_b-prop"/>
</dbReference>
<feature type="region of interest" description="Disordered" evidence="4">
    <location>
        <begin position="589"/>
        <end position="631"/>
    </location>
</feature>
<dbReference type="Gene3D" id="2.60.120.430">
    <property type="entry name" value="Galactose-binding lectin"/>
    <property type="match status" value="2"/>
</dbReference>
<evidence type="ECO:0000256" key="2">
    <source>
        <dbReference type="ARBA" id="ARBA00022729"/>
    </source>
</evidence>
<evidence type="ECO:0000256" key="5">
    <source>
        <dbReference type="SAM" id="Phobius"/>
    </source>
</evidence>
<dbReference type="SUPFAM" id="SSF49373">
    <property type="entry name" value="Invasin/intimin cell-adhesion fragments"/>
    <property type="match status" value="1"/>
</dbReference>
<dbReference type="PANTHER" id="PTHR46344">
    <property type="entry name" value="OS02G0202900 PROTEIN"/>
    <property type="match status" value="1"/>
</dbReference>